<evidence type="ECO:0000313" key="2">
    <source>
        <dbReference type="EMBL" id="QPS45645.1"/>
    </source>
</evidence>
<sequence>MQGNGPLWPIPWRYLMADRHTHHNPQGQDALFATPASLMLDARLTPLERNGWQVLRMLRSAEGISPLANLGQLRRYLTSTPLGQRAGYETARRVLIVLRLTGWISLVGQHRDPLTGHVLSELYQVHESALDFQQACTLDGSLAQLLQASIGHENNQVDRVALHIQATLAQAPKAAPAAIHEQRRDDDDPPPTPPLPVSQKADQVLASGDSASNMAVPQQTEHARQMTPEQGSTYKTYLYKKERTYRTRAHEDGDSASRPVALPPCLTNVQADQQKDVLSALRRLPPQQRQDVLDELQARSQSGTVRNVVAYFFALVKRVFAGEFRLWAGRREEVPAPQPVASQPALRTEARPEPPTQPASRETALAHIANIRQRLNAPLKAGDLAARVMQAKGWRPQPA</sequence>
<feature type="region of interest" description="Disordered" evidence="1">
    <location>
        <begin position="334"/>
        <end position="363"/>
    </location>
</feature>
<organism evidence="2 3">
    <name type="scientific">Burkholderia humptydooensis</name>
    <dbReference type="NCBI Taxonomy" id="430531"/>
    <lineage>
        <taxon>Bacteria</taxon>
        <taxon>Pseudomonadati</taxon>
        <taxon>Pseudomonadota</taxon>
        <taxon>Betaproteobacteria</taxon>
        <taxon>Burkholderiales</taxon>
        <taxon>Burkholderiaceae</taxon>
        <taxon>Burkholderia</taxon>
        <taxon>pseudomallei group</taxon>
    </lineage>
</organism>
<dbReference type="NCBIfam" id="NF040582">
    <property type="entry name" value="STY4528_fam"/>
    <property type="match status" value="1"/>
</dbReference>
<feature type="compositionally biased region" description="Polar residues" evidence="1">
    <location>
        <begin position="209"/>
        <end position="220"/>
    </location>
</feature>
<feature type="region of interest" description="Disordered" evidence="1">
    <location>
        <begin position="173"/>
        <end position="235"/>
    </location>
</feature>
<proteinExistence type="predicted"/>
<protein>
    <submittedName>
        <fullName evidence="2">Uncharacterized protein</fullName>
    </submittedName>
</protein>
<dbReference type="InterPro" id="IPR047749">
    <property type="entry name" value="STY4528-like"/>
</dbReference>
<dbReference type="Proteomes" id="UP000594943">
    <property type="component" value="Chromosome 1"/>
</dbReference>
<reference evidence="2 3" key="1">
    <citation type="submission" date="2020-12" db="EMBL/GenBank/DDBJ databases">
        <title>FDA dAtabase for Regulatory Grade micrObial Sequences (FDA-ARGOS): Supporting development and validation of Infectious Disease Dx tests.</title>
        <authorList>
            <person name="Nelson B."/>
            <person name="Plummer A."/>
            <person name="Tallon L."/>
            <person name="Sadzewicz L."/>
            <person name="Zhao X."/>
            <person name="Boylan J."/>
            <person name="Ott S."/>
            <person name="Bowen H."/>
            <person name="Vavikolanu K."/>
            <person name="Mehta A."/>
            <person name="Aluvathingal J."/>
            <person name="Nadendla S."/>
            <person name="Myers T."/>
            <person name="Yan Y."/>
            <person name="Sichtig H."/>
        </authorList>
    </citation>
    <scope>NUCLEOTIDE SEQUENCE [LARGE SCALE GENOMIC DNA]</scope>
    <source>
        <strain evidence="2 3">FDAARGOS_899</strain>
    </source>
</reference>
<evidence type="ECO:0000313" key="3">
    <source>
        <dbReference type="Proteomes" id="UP000594943"/>
    </source>
</evidence>
<name>A0A7T2U4R0_9BURK</name>
<dbReference type="AlphaFoldDB" id="A0A7T2U4R0"/>
<accession>A0A7T2U4R0</accession>
<gene>
    <name evidence="2" type="ORF">I6G56_18220</name>
</gene>
<dbReference type="KEGG" id="bhg:I6G56_18220"/>
<dbReference type="EMBL" id="CP065686">
    <property type="protein sequence ID" value="QPS45645.1"/>
    <property type="molecule type" value="Genomic_DNA"/>
</dbReference>
<evidence type="ECO:0000256" key="1">
    <source>
        <dbReference type="SAM" id="MobiDB-lite"/>
    </source>
</evidence>